<dbReference type="AlphaFoldDB" id="A0A368VK20"/>
<evidence type="ECO:0000313" key="2">
    <source>
        <dbReference type="Proteomes" id="UP000252415"/>
    </source>
</evidence>
<reference evidence="1 2" key="1">
    <citation type="submission" date="2018-07" db="EMBL/GenBank/DDBJ databases">
        <title>Genomic Encyclopedia of Type Strains, Phase III (KMG-III): the genomes of soil and plant-associated and newly described type strains.</title>
        <authorList>
            <person name="Whitman W."/>
        </authorList>
    </citation>
    <scope>NUCLEOTIDE SEQUENCE [LARGE SCALE GENOMIC DNA]</scope>
    <source>
        <strain evidence="1 2">CECT 7506</strain>
    </source>
</reference>
<organism evidence="1 2">
    <name type="scientific">Paenibacillus prosopidis</name>
    <dbReference type="NCBI Taxonomy" id="630520"/>
    <lineage>
        <taxon>Bacteria</taxon>
        <taxon>Bacillati</taxon>
        <taxon>Bacillota</taxon>
        <taxon>Bacilli</taxon>
        <taxon>Bacillales</taxon>
        <taxon>Paenibacillaceae</taxon>
        <taxon>Paenibacillus</taxon>
    </lineage>
</organism>
<gene>
    <name evidence="1" type="ORF">DFP97_120115</name>
</gene>
<comment type="caution">
    <text evidence="1">The sequence shown here is derived from an EMBL/GenBank/DDBJ whole genome shotgun (WGS) entry which is preliminary data.</text>
</comment>
<protein>
    <submittedName>
        <fullName evidence="1">Uncharacterized protein</fullName>
    </submittedName>
</protein>
<name>A0A368VK20_9BACL</name>
<keyword evidence="2" id="KW-1185">Reference proteome</keyword>
<dbReference type="EMBL" id="QPJD01000020">
    <property type="protein sequence ID" value="RCW41978.1"/>
    <property type="molecule type" value="Genomic_DNA"/>
</dbReference>
<accession>A0A368VK20</accession>
<sequence length="31" mass="3681">MVIGLKREGSFCFVMKRELHLCKKMTLSKEH</sequence>
<evidence type="ECO:0000313" key="1">
    <source>
        <dbReference type="EMBL" id="RCW41978.1"/>
    </source>
</evidence>
<dbReference type="Proteomes" id="UP000252415">
    <property type="component" value="Unassembled WGS sequence"/>
</dbReference>
<proteinExistence type="predicted"/>